<keyword evidence="4 7" id="KW-0812">Transmembrane</keyword>
<evidence type="ECO:0000259" key="8">
    <source>
        <dbReference type="Pfam" id="PF09335"/>
    </source>
</evidence>
<evidence type="ECO:0000256" key="6">
    <source>
        <dbReference type="ARBA" id="ARBA00023136"/>
    </source>
</evidence>
<evidence type="ECO:0000256" key="7">
    <source>
        <dbReference type="RuleBase" id="RU367016"/>
    </source>
</evidence>
<feature type="transmembrane region" description="Helical" evidence="7">
    <location>
        <begin position="172"/>
        <end position="195"/>
    </location>
</feature>
<evidence type="ECO:0000256" key="4">
    <source>
        <dbReference type="ARBA" id="ARBA00022692"/>
    </source>
</evidence>
<sequence length="220" mass="22684">MTGLSHTAATFIAQHAAWAGLALGLVTFGESMVVVGAFLPATVMLLAAGGMIAAGVLEPISVFGWALVGAILGDALSYWLGRRLGARALRHPLLSPHHRLVARTRLLTRRHGVASLFIGRFAGPLRAFIPVAAGMARMPARHFHLANIGSAVVWVAAFLTPGYLAARGVSAIPASTLIGVLAGLGAAAAAILAISKLRGWRPLPRALQTTAGCGLRVAPC</sequence>
<evidence type="ECO:0000256" key="5">
    <source>
        <dbReference type="ARBA" id="ARBA00022989"/>
    </source>
</evidence>
<dbReference type="EMBL" id="QDKP01000063">
    <property type="protein sequence ID" value="PVM72367.1"/>
    <property type="molecule type" value="Genomic_DNA"/>
</dbReference>
<gene>
    <name evidence="9" type="ORF">DDF65_22600</name>
</gene>
<evidence type="ECO:0000256" key="1">
    <source>
        <dbReference type="ARBA" id="ARBA00004651"/>
    </source>
</evidence>
<dbReference type="Proteomes" id="UP000244913">
    <property type="component" value="Unassembled WGS sequence"/>
</dbReference>
<proteinExistence type="inferred from homology"/>
<keyword evidence="3 7" id="KW-1003">Cell membrane</keyword>
<comment type="similarity">
    <text evidence="2 7">Belongs to the DedA family.</text>
</comment>
<name>A0A2T9IYT1_9CAUL</name>
<organism evidence="9 10">
    <name type="scientific">Caulobacter radicis</name>
    <dbReference type="NCBI Taxonomy" id="2172650"/>
    <lineage>
        <taxon>Bacteria</taxon>
        <taxon>Pseudomonadati</taxon>
        <taxon>Pseudomonadota</taxon>
        <taxon>Alphaproteobacteria</taxon>
        <taxon>Caulobacterales</taxon>
        <taxon>Caulobacteraceae</taxon>
        <taxon>Caulobacter</taxon>
    </lineage>
</organism>
<accession>A0A2T9IYT1</accession>
<feature type="domain" description="VTT" evidence="8">
    <location>
        <begin position="40"/>
        <end position="163"/>
    </location>
</feature>
<keyword evidence="5 7" id="KW-1133">Transmembrane helix</keyword>
<evidence type="ECO:0000313" key="10">
    <source>
        <dbReference type="Proteomes" id="UP000244913"/>
    </source>
</evidence>
<dbReference type="PANTHER" id="PTHR30353">
    <property type="entry name" value="INNER MEMBRANE PROTEIN DEDA-RELATED"/>
    <property type="match status" value="1"/>
</dbReference>
<feature type="transmembrane region" description="Helical" evidence="7">
    <location>
        <begin position="6"/>
        <end position="26"/>
    </location>
</feature>
<keyword evidence="6 7" id="KW-0472">Membrane</keyword>
<dbReference type="InterPro" id="IPR032816">
    <property type="entry name" value="VTT_dom"/>
</dbReference>
<feature type="transmembrane region" description="Helical" evidence="7">
    <location>
        <begin position="33"/>
        <end position="56"/>
    </location>
</feature>
<evidence type="ECO:0000256" key="2">
    <source>
        <dbReference type="ARBA" id="ARBA00010792"/>
    </source>
</evidence>
<feature type="transmembrane region" description="Helical" evidence="7">
    <location>
        <begin position="62"/>
        <end position="81"/>
    </location>
</feature>
<keyword evidence="10" id="KW-1185">Reference proteome</keyword>
<comment type="subcellular location">
    <subcellularLocation>
        <location evidence="1 7">Cell membrane</location>
        <topology evidence="1 7">Multi-pass membrane protein</topology>
    </subcellularLocation>
</comment>
<reference evidence="9 10" key="1">
    <citation type="submission" date="2018-04" db="EMBL/GenBank/DDBJ databases">
        <title>The genome sequence of Caulobacter sp. 736.</title>
        <authorList>
            <person name="Gao J."/>
            <person name="Sun J."/>
        </authorList>
    </citation>
    <scope>NUCLEOTIDE SEQUENCE [LARGE SCALE GENOMIC DNA]</scope>
    <source>
        <strain evidence="9 10">736</strain>
    </source>
</reference>
<comment type="caution">
    <text evidence="9">The sequence shown here is derived from an EMBL/GenBank/DDBJ whole genome shotgun (WGS) entry which is preliminary data.</text>
</comment>
<evidence type="ECO:0000256" key="3">
    <source>
        <dbReference type="ARBA" id="ARBA00022475"/>
    </source>
</evidence>
<protein>
    <submittedName>
        <fullName evidence="9">DedA family protein</fullName>
    </submittedName>
</protein>
<feature type="transmembrane region" description="Helical" evidence="7">
    <location>
        <begin position="145"/>
        <end position="166"/>
    </location>
</feature>
<dbReference type="InterPro" id="IPR032818">
    <property type="entry name" value="DedA-like"/>
</dbReference>
<dbReference type="RefSeq" id="WP_116569772.1">
    <property type="nucleotide sequence ID" value="NZ_QDKP01000063.1"/>
</dbReference>
<dbReference type="PANTHER" id="PTHR30353:SF15">
    <property type="entry name" value="INNER MEMBRANE PROTEIN YABI"/>
    <property type="match status" value="1"/>
</dbReference>
<evidence type="ECO:0000313" key="9">
    <source>
        <dbReference type="EMBL" id="PVM72367.1"/>
    </source>
</evidence>
<dbReference type="GO" id="GO:0005886">
    <property type="term" value="C:plasma membrane"/>
    <property type="evidence" value="ECO:0007669"/>
    <property type="project" value="UniProtKB-SubCell"/>
</dbReference>
<dbReference type="Pfam" id="PF09335">
    <property type="entry name" value="VTT_dom"/>
    <property type="match status" value="1"/>
</dbReference>
<dbReference type="AlphaFoldDB" id="A0A2T9IYT1"/>